<proteinExistence type="predicted"/>
<feature type="compositionally biased region" description="Polar residues" evidence="1">
    <location>
        <begin position="107"/>
        <end position="138"/>
    </location>
</feature>
<comment type="caution">
    <text evidence="2">The sequence shown here is derived from an EMBL/GenBank/DDBJ whole genome shotgun (WGS) entry which is preliminary data.</text>
</comment>
<organism evidence="2 3">
    <name type="scientific">Streptosporangium pseudovulgare</name>
    <dbReference type="NCBI Taxonomy" id="35765"/>
    <lineage>
        <taxon>Bacteria</taxon>
        <taxon>Bacillati</taxon>
        <taxon>Actinomycetota</taxon>
        <taxon>Actinomycetes</taxon>
        <taxon>Streptosporangiales</taxon>
        <taxon>Streptosporangiaceae</taxon>
        <taxon>Streptosporangium</taxon>
    </lineage>
</organism>
<dbReference type="EMBL" id="BMQJ01000006">
    <property type="protein sequence ID" value="GGP98460.1"/>
    <property type="molecule type" value="Genomic_DNA"/>
</dbReference>
<feature type="region of interest" description="Disordered" evidence="1">
    <location>
        <begin position="1"/>
        <end position="148"/>
    </location>
</feature>
<feature type="compositionally biased region" description="Low complexity" evidence="1">
    <location>
        <begin position="75"/>
        <end position="102"/>
    </location>
</feature>
<sequence>MPQGSQPSGASRSVTALLPSGHTVSRRYSQRCGRSESRWLTNMPRRSTRSTSQPCSPNSLSRRSSAKMSAVHDQLSPAEAARPSPAVPSSPAAPVSPPRLSAKAATGPNSSSGSAPLSATCPASSSIVEATRSAGTPLSRSSAASSSK</sequence>
<gene>
    <name evidence="2" type="ORF">GCM10010140_30840</name>
</gene>
<dbReference type="Proteomes" id="UP000611554">
    <property type="component" value="Unassembled WGS sequence"/>
</dbReference>
<name>A0ABQ2QUS9_9ACTN</name>
<evidence type="ECO:0000256" key="1">
    <source>
        <dbReference type="SAM" id="MobiDB-lite"/>
    </source>
</evidence>
<feature type="compositionally biased region" description="Low complexity" evidence="1">
    <location>
        <begin position="139"/>
        <end position="148"/>
    </location>
</feature>
<evidence type="ECO:0000313" key="3">
    <source>
        <dbReference type="Proteomes" id="UP000611554"/>
    </source>
</evidence>
<reference evidence="3" key="1">
    <citation type="journal article" date="2019" name="Int. J. Syst. Evol. Microbiol.">
        <title>The Global Catalogue of Microorganisms (GCM) 10K type strain sequencing project: providing services to taxonomists for standard genome sequencing and annotation.</title>
        <authorList>
            <consortium name="The Broad Institute Genomics Platform"/>
            <consortium name="The Broad Institute Genome Sequencing Center for Infectious Disease"/>
            <person name="Wu L."/>
            <person name="Ma J."/>
        </authorList>
    </citation>
    <scope>NUCLEOTIDE SEQUENCE [LARGE SCALE GENOMIC DNA]</scope>
    <source>
        <strain evidence="3">JCM 3115</strain>
    </source>
</reference>
<protein>
    <submittedName>
        <fullName evidence="2">Uncharacterized protein</fullName>
    </submittedName>
</protein>
<feature type="compositionally biased region" description="Polar residues" evidence="1">
    <location>
        <begin position="1"/>
        <end position="14"/>
    </location>
</feature>
<evidence type="ECO:0000313" key="2">
    <source>
        <dbReference type="EMBL" id="GGP98460.1"/>
    </source>
</evidence>
<accession>A0ABQ2QUS9</accession>
<keyword evidence="3" id="KW-1185">Reference proteome</keyword>
<feature type="compositionally biased region" description="Polar residues" evidence="1">
    <location>
        <begin position="49"/>
        <end position="67"/>
    </location>
</feature>